<evidence type="ECO:0000313" key="7">
    <source>
        <dbReference type="EMBL" id="KAF4357314.1"/>
    </source>
</evidence>
<dbReference type="Pfam" id="PF02724">
    <property type="entry name" value="CDC45"/>
    <property type="match status" value="1"/>
</dbReference>
<dbReference type="AlphaFoldDB" id="A0A7J6EKV8"/>
<comment type="subcellular location">
    <subcellularLocation>
        <location evidence="1">Nucleus</location>
    </subcellularLocation>
</comment>
<comment type="caution">
    <text evidence="8">The sequence shown here is derived from an EMBL/GenBank/DDBJ whole genome shotgun (WGS) entry which is preliminary data.</text>
</comment>
<dbReference type="PANTHER" id="PTHR10507">
    <property type="entry name" value="CDC45-RELATED PROTEIN"/>
    <property type="match status" value="1"/>
</dbReference>
<comment type="similarity">
    <text evidence="2">Belongs to the CDC45 family.</text>
</comment>
<keyword evidence="10" id="KW-1185">Reference proteome</keyword>
<dbReference type="GO" id="GO:0006270">
    <property type="term" value="P:DNA replication initiation"/>
    <property type="evidence" value="ECO:0007669"/>
    <property type="project" value="InterPro"/>
</dbReference>
<evidence type="ECO:0000313" key="6">
    <source>
        <dbReference type="EMBL" id="KAF4348240.1"/>
    </source>
</evidence>
<dbReference type="PANTHER" id="PTHR10507:SF0">
    <property type="entry name" value="CELL DIVISION CONTROL PROTEIN 45 HOMOLOG"/>
    <property type="match status" value="1"/>
</dbReference>
<evidence type="ECO:0000313" key="8">
    <source>
        <dbReference type="EMBL" id="KAF4359004.1"/>
    </source>
</evidence>
<dbReference type="EMBL" id="JAATIQ010000712">
    <property type="protein sequence ID" value="KAF4348240.1"/>
    <property type="molecule type" value="Genomic_DNA"/>
</dbReference>
<dbReference type="GO" id="GO:0003697">
    <property type="term" value="F:single-stranded DNA binding"/>
    <property type="evidence" value="ECO:0007669"/>
    <property type="project" value="TreeGrafter"/>
</dbReference>
<evidence type="ECO:0000313" key="10">
    <source>
        <dbReference type="Proteomes" id="UP000583929"/>
    </source>
</evidence>
<name>A0A7J6EKV8_CANSA</name>
<dbReference type="GO" id="GO:0031261">
    <property type="term" value="C:DNA replication preinitiation complex"/>
    <property type="evidence" value="ECO:0007669"/>
    <property type="project" value="TreeGrafter"/>
</dbReference>
<dbReference type="GO" id="GO:0000727">
    <property type="term" value="P:double-strand break repair via break-induced replication"/>
    <property type="evidence" value="ECO:0007669"/>
    <property type="project" value="TreeGrafter"/>
</dbReference>
<protein>
    <submittedName>
        <fullName evidence="8">Uncharacterized protein</fullName>
    </submittedName>
</protein>
<keyword evidence="4" id="KW-0539">Nucleus</keyword>
<evidence type="ECO:0000313" key="9">
    <source>
        <dbReference type="Proteomes" id="UP000525078"/>
    </source>
</evidence>
<dbReference type="EMBL" id="JAATIP010000219">
    <property type="protein sequence ID" value="KAF4359004.1"/>
    <property type="molecule type" value="Genomic_DNA"/>
</dbReference>
<organism evidence="8 9">
    <name type="scientific">Cannabis sativa</name>
    <name type="common">Hemp</name>
    <name type="synonym">Marijuana</name>
    <dbReference type="NCBI Taxonomy" id="3483"/>
    <lineage>
        <taxon>Eukaryota</taxon>
        <taxon>Viridiplantae</taxon>
        <taxon>Streptophyta</taxon>
        <taxon>Embryophyta</taxon>
        <taxon>Tracheophyta</taxon>
        <taxon>Spermatophyta</taxon>
        <taxon>Magnoliopsida</taxon>
        <taxon>eudicotyledons</taxon>
        <taxon>Gunneridae</taxon>
        <taxon>Pentapetalae</taxon>
        <taxon>rosids</taxon>
        <taxon>fabids</taxon>
        <taxon>Rosales</taxon>
        <taxon>Cannabaceae</taxon>
        <taxon>Cannabis</taxon>
    </lineage>
</organism>
<dbReference type="Proteomes" id="UP000583929">
    <property type="component" value="Unassembled WGS sequence"/>
</dbReference>
<keyword evidence="3" id="KW-0235">DNA replication</keyword>
<gene>
    <name evidence="7" type="ORF">F8388_002822</name>
    <name evidence="8" type="ORF">F8388_015051</name>
    <name evidence="6" type="ORF">G4B88_005568</name>
</gene>
<reference evidence="9 10" key="1">
    <citation type="journal article" date="2020" name="bioRxiv">
        <title>Sequence and annotation of 42 cannabis genomes reveals extensive copy number variation in cannabinoid synthesis and pathogen resistance genes.</title>
        <authorList>
            <person name="Mckernan K.J."/>
            <person name="Helbert Y."/>
            <person name="Kane L.T."/>
            <person name="Ebling H."/>
            <person name="Zhang L."/>
            <person name="Liu B."/>
            <person name="Eaton Z."/>
            <person name="Mclaughlin S."/>
            <person name="Kingan S."/>
            <person name="Baybayan P."/>
            <person name="Concepcion G."/>
            <person name="Jordan M."/>
            <person name="Riva A."/>
            <person name="Barbazuk W."/>
            <person name="Harkins T."/>
        </authorList>
    </citation>
    <scope>NUCLEOTIDE SEQUENCE [LARGE SCALE GENOMIC DNA]</scope>
    <source>
        <strain evidence="9 10">cv. Jamaican Lion 4</strain>
        <strain evidence="6">Father</strain>
        <strain evidence="8">Mother</strain>
        <tissue evidence="8">Leaf</tissue>
    </source>
</reference>
<accession>A0A7J6EKV8</accession>
<evidence type="ECO:0000256" key="4">
    <source>
        <dbReference type="ARBA" id="ARBA00023242"/>
    </source>
</evidence>
<evidence type="ECO:0000256" key="1">
    <source>
        <dbReference type="ARBA" id="ARBA00004123"/>
    </source>
</evidence>
<evidence type="ECO:0000256" key="5">
    <source>
        <dbReference type="ARBA" id="ARBA00023306"/>
    </source>
</evidence>
<dbReference type="GO" id="GO:0003688">
    <property type="term" value="F:DNA replication origin binding"/>
    <property type="evidence" value="ECO:0007669"/>
    <property type="project" value="TreeGrafter"/>
</dbReference>
<proteinExistence type="inferred from homology"/>
<evidence type="ECO:0000256" key="3">
    <source>
        <dbReference type="ARBA" id="ARBA00022705"/>
    </source>
</evidence>
<dbReference type="InterPro" id="IPR003874">
    <property type="entry name" value="CDC45"/>
</dbReference>
<keyword evidence="5" id="KW-0131">Cell cycle</keyword>
<dbReference type="GO" id="GO:1902977">
    <property type="term" value="P:mitotic DNA replication preinitiation complex assembly"/>
    <property type="evidence" value="ECO:0007669"/>
    <property type="project" value="TreeGrafter"/>
</dbReference>
<dbReference type="EMBL" id="JAATIP010000238">
    <property type="protein sequence ID" value="KAF4357314.1"/>
    <property type="molecule type" value="Genomic_DNA"/>
</dbReference>
<dbReference type="Proteomes" id="UP000525078">
    <property type="component" value="Unassembled WGS sequence"/>
</dbReference>
<sequence length="79" mass="9089">MLCSSYMATKLKTWSDNGMKKLKLLLARMGFALVDYQQKFQYMNLEVKKKMKDEYLVWRGAAGVTGLGSGKREGERNVF</sequence>
<evidence type="ECO:0000256" key="2">
    <source>
        <dbReference type="ARBA" id="ARBA00010727"/>
    </source>
</evidence>
<dbReference type="GO" id="GO:0003682">
    <property type="term" value="F:chromatin binding"/>
    <property type="evidence" value="ECO:0007669"/>
    <property type="project" value="TreeGrafter"/>
</dbReference>